<evidence type="ECO:0000313" key="4">
    <source>
        <dbReference type="EMBL" id="CAB3258518.1"/>
    </source>
</evidence>
<feature type="transmembrane region" description="Helical" evidence="2">
    <location>
        <begin position="25"/>
        <end position="54"/>
    </location>
</feature>
<comment type="caution">
    <text evidence="3">The sequence shown here is derived from an EMBL/GenBank/DDBJ whole genome shotgun (WGS) entry which is preliminary data.</text>
</comment>
<evidence type="ECO:0008006" key="7">
    <source>
        <dbReference type="Google" id="ProtNLM"/>
    </source>
</evidence>
<dbReference type="InterPro" id="IPR036291">
    <property type="entry name" value="NAD(P)-bd_dom_sf"/>
</dbReference>
<proteinExistence type="predicted"/>
<keyword evidence="2" id="KW-0472">Membrane</keyword>
<dbReference type="GO" id="GO:0016491">
    <property type="term" value="F:oxidoreductase activity"/>
    <property type="evidence" value="ECO:0007669"/>
    <property type="project" value="UniProtKB-KW"/>
</dbReference>
<dbReference type="InterPro" id="IPR002347">
    <property type="entry name" value="SDR_fam"/>
</dbReference>
<keyword evidence="2" id="KW-1133">Transmembrane helix</keyword>
<dbReference type="Pfam" id="PF00106">
    <property type="entry name" value="adh_short"/>
    <property type="match status" value="1"/>
</dbReference>
<dbReference type="SUPFAM" id="SSF51735">
    <property type="entry name" value="NAD(P)-binding Rossmann-fold domains"/>
    <property type="match status" value="1"/>
</dbReference>
<evidence type="ECO:0000256" key="1">
    <source>
        <dbReference type="ARBA" id="ARBA00023002"/>
    </source>
</evidence>
<dbReference type="EMBL" id="CADEBD010000290">
    <property type="protein sequence ID" value="CAB3232469.1"/>
    <property type="molecule type" value="Genomic_DNA"/>
</dbReference>
<protein>
    <recommendedName>
        <fullName evidence="7">Retinol dehydrogenase 14</fullName>
    </recommendedName>
</protein>
<gene>
    <name evidence="4" type="ORF">APLA_LOCUS16562</name>
    <name evidence="3" type="ORF">APLA_LOCUS5671</name>
</gene>
<dbReference type="PANTHER" id="PTHR43157:SF66">
    <property type="entry name" value="WW DOMAIN-CONTAINING OXIDOREDUCTASE-LIKE PROTEIN"/>
    <property type="match status" value="1"/>
</dbReference>
<dbReference type="PANTHER" id="PTHR43157">
    <property type="entry name" value="PHOSPHATIDYLINOSITOL-GLYCAN BIOSYNTHESIS CLASS F PROTEIN-RELATED"/>
    <property type="match status" value="1"/>
</dbReference>
<dbReference type="CDD" id="cd05327">
    <property type="entry name" value="retinol-DH_like_SDR_c_like"/>
    <property type="match status" value="1"/>
</dbReference>
<dbReference type="Proteomes" id="UP000494106">
    <property type="component" value="Unassembled WGS sequence"/>
</dbReference>
<keyword evidence="2" id="KW-0812">Transmembrane</keyword>
<evidence type="ECO:0000313" key="5">
    <source>
        <dbReference type="Proteomes" id="UP000494106"/>
    </source>
</evidence>
<keyword evidence="1" id="KW-0560">Oxidoreductase</keyword>
<dbReference type="PRINTS" id="PR00081">
    <property type="entry name" value="GDHRDH"/>
</dbReference>
<accession>A0A8S0ZHR5</accession>
<keyword evidence="5" id="KW-1185">Reference proteome</keyword>
<dbReference type="Gene3D" id="3.40.50.720">
    <property type="entry name" value="NAD(P)-binding Rossmann-like Domain"/>
    <property type="match status" value="1"/>
</dbReference>
<dbReference type="Proteomes" id="UP000494256">
    <property type="component" value="Unassembled WGS sequence"/>
</dbReference>
<reference evidence="5 6" key="1">
    <citation type="submission" date="2020-04" db="EMBL/GenBank/DDBJ databases">
        <authorList>
            <person name="Wallbank WR R."/>
            <person name="Pardo Diaz C."/>
            <person name="Kozak K."/>
            <person name="Martin S."/>
            <person name="Jiggins C."/>
            <person name="Moest M."/>
            <person name="Warren A I."/>
            <person name="Byers J.R.P. K."/>
            <person name="Montejo-Kovacevich G."/>
            <person name="Yen C E."/>
        </authorList>
    </citation>
    <scope>NUCLEOTIDE SEQUENCE [LARGE SCALE GENOMIC DNA]</scope>
</reference>
<organism evidence="3 6">
    <name type="scientific">Arctia plantaginis</name>
    <name type="common">Wood tiger moth</name>
    <name type="synonym">Phalaena plantaginis</name>
    <dbReference type="NCBI Taxonomy" id="874455"/>
    <lineage>
        <taxon>Eukaryota</taxon>
        <taxon>Metazoa</taxon>
        <taxon>Ecdysozoa</taxon>
        <taxon>Arthropoda</taxon>
        <taxon>Hexapoda</taxon>
        <taxon>Insecta</taxon>
        <taxon>Pterygota</taxon>
        <taxon>Neoptera</taxon>
        <taxon>Endopterygota</taxon>
        <taxon>Lepidoptera</taxon>
        <taxon>Glossata</taxon>
        <taxon>Ditrysia</taxon>
        <taxon>Noctuoidea</taxon>
        <taxon>Erebidae</taxon>
        <taxon>Arctiinae</taxon>
        <taxon>Arctia</taxon>
    </lineage>
</organism>
<evidence type="ECO:0000256" key="2">
    <source>
        <dbReference type="SAM" id="Phobius"/>
    </source>
</evidence>
<evidence type="ECO:0000313" key="3">
    <source>
        <dbReference type="EMBL" id="CAB3232469.1"/>
    </source>
</evidence>
<sequence length="353" mass="39635">MKERLLWSAKQGINMIVAEAWKASYLYWVLPVLIIITILAFLGLFGALFALRLFAQYTCGQFRKPVRMDGKTVIVTGCTSGIGKETARDLANRGARVIMACRNVEAATKIKDDIIDSTKNTKVFVKKLDLSSFASIREFAEDINKTEERLDVLIHNAGYAETFKKNRSVDDIEMTMETNHYGPFLLTHLLVDLLKKSAPARVVVVASSLYRLASVNLENPNPVDSFPAYVYYASKEANILFTKELARRLEGTGVTVNCLHPGLIDTGIWKSVPPPLSWGLFLINKCFFKTPRQGCQTTVMLAADEKLEKESGKYYSDCRESSLSSAASDMIRAKKLWEISERLVKLDENDPRI</sequence>
<dbReference type="EMBL" id="CADEBC010000598">
    <property type="protein sequence ID" value="CAB3258518.1"/>
    <property type="molecule type" value="Genomic_DNA"/>
</dbReference>
<dbReference type="AlphaFoldDB" id="A0A8S0ZHR5"/>
<name>A0A8S0ZHR5_ARCPL</name>
<evidence type="ECO:0000313" key="6">
    <source>
        <dbReference type="Proteomes" id="UP000494256"/>
    </source>
</evidence>
<dbReference type="OrthoDB" id="191139at2759"/>